<dbReference type="PROSITE" id="PS50111">
    <property type="entry name" value="CHEMOTAXIS_TRANSDUC_2"/>
    <property type="match status" value="1"/>
</dbReference>
<keyword evidence="2" id="KW-0488">Methylation</keyword>
<dbReference type="InterPro" id="IPR004090">
    <property type="entry name" value="Chemotax_Me-accpt_rcpt"/>
</dbReference>
<evidence type="ECO:0000256" key="1">
    <source>
        <dbReference type="ARBA" id="ARBA00004370"/>
    </source>
</evidence>
<dbReference type="GO" id="GO:0006935">
    <property type="term" value="P:chemotaxis"/>
    <property type="evidence" value="ECO:0007669"/>
    <property type="project" value="InterPro"/>
</dbReference>
<evidence type="ECO:0000256" key="4">
    <source>
        <dbReference type="PROSITE-ProRule" id="PRU00284"/>
    </source>
</evidence>
<dbReference type="FunFam" id="1.10.287.950:FF:000001">
    <property type="entry name" value="Methyl-accepting chemotaxis sensory transducer"/>
    <property type="match status" value="1"/>
</dbReference>
<dbReference type="InterPro" id="IPR004089">
    <property type="entry name" value="MCPsignal_dom"/>
</dbReference>
<dbReference type="Gene3D" id="1.10.287.950">
    <property type="entry name" value="Methyl-accepting chemotaxis protein"/>
    <property type="match status" value="1"/>
</dbReference>
<organism evidence="7 8">
    <name type="scientific">Cupriavidus necator (strain ATCC 43291 / DSM 13513 / CCUG 52238 / LMG 8453 / N-1)</name>
    <name type="common">Ralstonia eutropha</name>
    <dbReference type="NCBI Taxonomy" id="1042878"/>
    <lineage>
        <taxon>Bacteria</taxon>
        <taxon>Pseudomonadati</taxon>
        <taxon>Pseudomonadota</taxon>
        <taxon>Betaproteobacteria</taxon>
        <taxon>Burkholderiales</taxon>
        <taxon>Burkholderiaceae</taxon>
        <taxon>Cupriavidus</taxon>
    </lineage>
</organism>
<evidence type="ECO:0000313" key="7">
    <source>
        <dbReference type="EMBL" id="AEI79209.1"/>
    </source>
</evidence>
<reference evidence="7 8" key="1">
    <citation type="journal article" date="2011" name="J. Bacteriol.">
        <title>Complete genome sequence of the type strain Cupriavidus necator N-1.</title>
        <authorList>
            <person name="Poehlein A."/>
            <person name="Kusian B."/>
            <person name="Friedrich B."/>
            <person name="Daniel R."/>
            <person name="Bowien B."/>
        </authorList>
    </citation>
    <scope>NUCLEOTIDE SEQUENCE [LARGE SCALE GENOMIC DNA]</scope>
    <source>
        <strain evidence="8">ATCC 43291 / DSM 13513 / CCUG 52238 / LMG 8453 / N-1</strain>
    </source>
</reference>
<dbReference type="SMART" id="SM00283">
    <property type="entry name" value="MA"/>
    <property type="match status" value="1"/>
</dbReference>
<gene>
    <name evidence="7" type="ordered locus">CNE_2c02230</name>
</gene>
<comment type="subcellular location">
    <subcellularLocation>
        <location evidence="1">Membrane</location>
    </subcellularLocation>
</comment>
<keyword evidence="4" id="KW-0807">Transducer</keyword>
<dbReference type="CDD" id="cd11386">
    <property type="entry name" value="MCP_signal"/>
    <property type="match status" value="1"/>
</dbReference>
<sequence>MHWFNQLRVTTRLVAGFLVVAVIGAVMGLLGVVNMGRMADWTGKIYNGDLQALKAVQDANINLVYASRAQIALLSASTMGERSAEKEQIVKSLGAMDERIRQVAGVFDKPEGKALVKQYQELSPAFRARMEKYVELVSKQPLDTSQFESQVFSESADLLKDSHALEAVMFQMVKRRDDRARNNMEEARSVYNASRLWMLGLVLGGLALSVLLGVLLARALSRQLGGEPAYAAAIAARIAEGDFSSPVTTRAGDKSSLVYAMQQMQQQLSRMVRDFKVSAESIGSASREIAAGNNDLSQRTEQQAAALEQTASSMEELTSTVRQNADNARQASGLAANASETALRGGEVVGRVVQTMDEINDASKKIVDIIGVIEGIAFQTNILALNAAVEAARAGEQGRGFAVVAGEVRSLAQRSANAAKEIKGLIGDTVERVDNGSALVGQAGKTMDEIVQAVKRVTDIMGEISAASAEQSAGIEQVNQAVAQMDEGTQQNAALVEEAAAAAGALEEQASRLQAAVATFRLAAEDARAGSFAAQPLPAATALPARASRAAGAVRAIAAGKRVAKALPASTKAAAVPAADHAAAPEAADAVAAQPARLVAGRTARPALAAADNGDWSAF</sequence>
<evidence type="ECO:0000256" key="3">
    <source>
        <dbReference type="ARBA" id="ARBA00029447"/>
    </source>
</evidence>
<dbReference type="Pfam" id="PF12729">
    <property type="entry name" value="4HB_MCP_1"/>
    <property type="match status" value="1"/>
</dbReference>
<dbReference type="GeneID" id="34305808"/>
<dbReference type="GO" id="GO:0004888">
    <property type="term" value="F:transmembrane signaling receptor activity"/>
    <property type="evidence" value="ECO:0007669"/>
    <property type="project" value="InterPro"/>
</dbReference>
<dbReference type="GO" id="GO:0005886">
    <property type="term" value="C:plasma membrane"/>
    <property type="evidence" value="ECO:0007669"/>
    <property type="project" value="TreeGrafter"/>
</dbReference>
<accession>F8GP47</accession>
<feature type="transmembrane region" description="Helical" evidence="5">
    <location>
        <begin position="12"/>
        <end position="33"/>
    </location>
</feature>
<dbReference type="InterPro" id="IPR051310">
    <property type="entry name" value="MCP_chemotaxis"/>
</dbReference>
<feature type="domain" description="Methyl-accepting transducer" evidence="6">
    <location>
        <begin position="278"/>
        <end position="507"/>
    </location>
</feature>
<dbReference type="PRINTS" id="PR00260">
    <property type="entry name" value="CHEMTRNSDUCR"/>
</dbReference>
<evidence type="ECO:0000256" key="2">
    <source>
        <dbReference type="ARBA" id="ARBA00022481"/>
    </source>
</evidence>
<proteinExistence type="inferred from homology"/>
<dbReference type="AlphaFoldDB" id="F8GP47"/>
<keyword evidence="5" id="KW-0812">Transmembrane</keyword>
<dbReference type="EMBL" id="CP002878">
    <property type="protein sequence ID" value="AEI79209.1"/>
    <property type="molecule type" value="Genomic_DNA"/>
</dbReference>
<dbReference type="Pfam" id="PF00015">
    <property type="entry name" value="MCPsignal"/>
    <property type="match status" value="1"/>
</dbReference>
<dbReference type="KEGG" id="cnc:CNE_2c02230"/>
<keyword evidence="5" id="KW-0472">Membrane</keyword>
<evidence type="ECO:0000256" key="5">
    <source>
        <dbReference type="SAM" id="Phobius"/>
    </source>
</evidence>
<dbReference type="SUPFAM" id="SSF58104">
    <property type="entry name" value="Methyl-accepting chemotaxis protein (MCP) signaling domain"/>
    <property type="match status" value="1"/>
</dbReference>
<evidence type="ECO:0000313" key="8">
    <source>
        <dbReference type="Proteomes" id="UP000006798"/>
    </source>
</evidence>
<comment type="similarity">
    <text evidence="3">Belongs to the methyl-accepting chemotaxis (MCP) protein family.</text>
</comment>
<dbReference type="InterPro" id="IPR024478">
    <property type="entry name" value="HlyB_4HB_MCP"/>
</dbReference>
<protein>
    <submittedName>
        <fullName evidence="7">Methyl-accepting chemotaxis protein</fullName>
    </submittedName>
</protein>
<dbReference type="HOGENOM" id="CLU_000445_107_16_4"/>
<dbReference type="RefSeq" id="WP_013951935.1">
    <property type="nucleotide sequence ID" value="NC_015723.1"/>
</dbReference>
<dbReference type="GO" id="GO:0007165">
    <property type="term" value="P:signal transduction"/>
    <property type="evidence" value="ECO:0007669"/>
    <property type="project" value="UniProtKB-KW"/>
</dbReference>
<keyword evidence="5" id="KW-1133">Transmembrane helix</keyword>
<feature type="transmembrane region" description="Helical" evidence="5">
    <location>
        <begin position="196"/>
        <end position="217"/>
    </location>
</feature>
<dbReference type="Proteomes" id="UP000006798">
    <property type="component" value="Chromosome 2"/>
</dbReference>
<evidence type="ECO:0000259" key="6">
    <source>
        <dbReference type="PROSITE" id="PS50111"/>
    </source>
</evidence>
<dbReference type="PANTHER" id="PTHR43531:SF14">
    <property type="entry name" value="METHYL-ACCEPTING CHEMOTAXIS PROTEIN I-RELATED"/>
    <property type="match status" value="1"/>
</dbReference>
<name>F8GP47_CUPNN</name>
<dbReference type="PANTHER" id="PTHR43531">
    <property type="entry name" value="PROTEIN ICFG"/>
    <property type="match status" value="1"/>
</dbReference>